<reference evidence="8" key="2">
    <citation type="submission" date="2025-09" db="UniProtKB">
        <authorList>
            <consortium name="Ensembl"/>
        </authorList>
    </citation>
    <scope>IDENTIFICATION</scope>
</reference>
<evidence type="ECO:0000313" key="8">
    <source>
        <dbReference type="Ensembl" id="ENSSVLP00005005680.1"/>
    </source>
</evidence>
<keyword evidence="1" id="KW-0645">Protease</keyword>
<dbReference type="GeneTree" id="ENSGT01030000234551"/>
<proteinExistence type="predicted"/>
<dbReference type="FunFam" id="2.40.10.10:FF:000014">
    <property type="entry name" value="Complement factor D"/>
    <property type="match status" value="1"/>
</dbReference>
<evidence type="ECO:0000256" key="4">
    <source>
        <dbReference type="ARBA" id="ARBA00022825"/>
    </source>
</evidence>
<dbReference type="CDD" id="cd00190">
    <property type="entry name" value="Tryp_SPc"/>
    <property type="match status" value="1"/>
</dbReference>
<dbReference type="PANTHER" id="PTHR24271">
    <property type="entry name" value="KALLIKREIN-RELATED"/>
    <property type="match status" value="1"/>
</dbReference>
<name>A0A8D2ARI1_SCIVU</name>
<dbReference type="InterPro" id="IPR043504">
    <property type="entry name" value="Peptidase_S1_PA_chymotrypsin"/>
</dbReference>
<dbReference type="Ensembl" id="ENSSVLT00005006309.1">
    <property type="protein sequence ID" value="ENSSVLP00005005680.1"/>
    <property type="gene ID" value="ENSSVLG00005004402.1"/>
</dbReference>
<dbReference type="AlphaFoldDB" id="A0A8D2ARI1"/>
<reference evidence="8" key="1">
    <citation type="submission" date="2025-08" db="UniProtKB">
        <authorList>
            <consortium name="Ensembl"/>
        </authorList>
    </citation>
    <scope>IDENTIFICATION</scope>
</reference>
<evidence type="ECO:0000256" key="3">
    <source>
        <dbReference type="ARBA" id="ARBA00022801"/>
    </source>
</evidence>
<keyword evidence="5" id="KW-0865">Zymogen</keyword>
<dbReference type="Pfam" id="PF00089">
    <property type="entry name" value="Trypsin"/>
    <property type="match status" value="1"/>
</dbReference>
<dbReference type="InterPro" id="IPR018114">
    <property type="entry name" value="TRYPSIN_HIS"/>
</dbReference>
<evidence type="ECO:0000256" key="5">
    <source>
        <dbReference type="ARBA" id="ARBA00023145"/>
    </source>
</evidence>
<sequence>MAGEKVRGRAKTKELGEGLLVRSTSCLMKVLLDPTGDPRKIIGGRVTEPHSHPYMAYLQFQTTMGIRHCGGFLVREDFVLTAAHCWGRSINVTLGAHNIKEKERTQQIISERKAIPHPYFNSKLSNDIMLLQLKKKAKLTDEVNLIKLPSGDSQLTPGMVCTVAGWGLLDLNQHTTKLHEVQLEIQKDKECLNHFRKSFNSTIQICVGNPKEKNNSFLKDSGGPFVCNNVAQGIVSFGSESGTPPSVYTRISVFRLWIKKIMRSVKLQGQN</sequence>
<keyword evidence="2" id="KW-0732">Signal</keyword>
<evidence type="ECO:0000313" key="9">
    <source>
        <dbReference type="Proteomes" id="UP000694564"/>
    </source>
</evidence>
<dbReference type="PRINTS" id="PR00722">
    <property type="entry name" value="CHYMOTRYPSIN"/>
</dbReference>
<keyword evidence="4" id="KW-0720">Serine protease</keyword>
<dbReference type="InterPro" id="IPR001314">
    <property type="entry name" value="Peptidase_S1A"/>
</dbReference>
<protein>
    <recommendedName>
        <fullName evidence="7">Peptidase S1 domain-containing protein</fullName>
    </recommendedName>
</protein>
<dbReference type="SUPFAM" id="SSF50494">
    <property type="entry name" value="Trypsin-like serine proteases"/>
    <property type="match status" value="1"/>
</dbReference>
<feature type="domain" description="Peptidase S1" evidence="7">
    <location>
        <begin position="41"/>
        <end position="263"/>
    </location>
</feature>
<dbReference type="Proteomes" id="UP000694564">
    <property type="component" value="Chromosome 2"/>
</dbReference>
<dbReference type="InterPro" id="IPR009003">
    <property type="entry name" value="Peptidase_S1_PA"/>
</dbReference>
<accession>A0A8D2ARI1</accession>
<keyword evidence="9" id="KW-1185">Reference proteome</keyword>
<dbReference type="GO" id="GO:0005737">
    <property type="term" value="C:cytoplasm"/>
    <property type="evidence" value="ECO:0007669"/>
    <property type="project" value="TreeGrafter"/>
</dbReference>
<dbReference type="GO" id="GO:0004252">
    <property type="term" value="F:serine-type endopeptidase activity"/>
    <property type="evidence" value="ECO:0007669"/>
    <property type="project" value="InterPro"/>
</dbReference>
<dbReference type="PANTHER" id="PTHR24271:SF58">
    <property type="entry name" value="DUODENASE-1"/>
    <property type="match status" value="1"/>
</dbReference>
<evidence type="ECO:0000259" key="7">
    <source>
        <dbReference type="PROSITE" id="PS50240"/>
    </source>
</evidence>
<evidence type="ECO:0000256" key="1">
    <source>
        <dbReference type="ARBA" id="ARBA00022670"/>
    </source>
</evidence>
<evidence type="ECO:0000256" key="6">
    <source>
        <dbReference type="ARBA" id="ARBA00023157"/>
    </source>
</evidence>
<dbReference type="GO" id="GO:0006508">
    <property type="term" value="P:proteolysis"/>
    <property type="evidence" value="ECO:0007669"/>
    <property type="project" value="UniProtKB-KW"/>
</dbReference>
<evidence type="ECO:0000256" key="2">
    <source>
        <dbReference type="ARBA" id="ARBA00022729"/>
    </source>
</evidence>
<dbReference type="SMART" id="SM00020">
    <property type="entry name" value="Tryp_SPc"/>
    <property type="match status" value="1"/>
</dbReference>
<organism evidence="8 9">
    <name type="scientific">Sciurus vulgaris</name>
    <name type="common">Eurasian red squirrel</name>
    <dbReference type="NCBI Taxonomy" id="55149"/>
    <lineage>
        <taxon>Eukaryota</taxon>
        <taxon>Metazoa</taxon>
        <taxon>Chordata</taxon>
        <taxon>Craniata</taxon>
        <taxon>Vertebrata</taxon>
        <taxon>Euteleostomi</taxon>
        <taxon>Mammalia</taxon>
        <taxon>Eutheria</taxon>
        <taxon>Euarchontoglires</taxon>
        <taxon>Glires</taxon>
        <taxon>Rodentia</taxon>
        <taxon>Sciuromorpha</taxon>
        <taxon>Sciuridae</taxon>
        <taxon>Sciurinae</taxon>
        <taxon>Sciurini</taxon>
        <taxon>Sciurus</taxon>
    </lineage>
</organism>
<keyword evidence="3" id="KW-0378">Hydrolase</keyword>
<keyword evidence="6" id="KW-1015">Disulfide bond</keyword>
<dbReference type="Gene3D" id="2.40.10.10">
    <property type="entry name" value="Trypsin-like serine proteases"/>
    <property type="match status" value="2"/>
</dbReference>
<dbReference type="PROSITE" id="PS00134">
    <property type="entry name" value="TRYPSIN_HIS"/>
    <property type="match status" value="1"/>
</dbReference>
<dbReference type="InterPro" id="IPR001254">
    <property type="entry name" value="Trypsin_dom"/>
</dbReference>
<dbReference type="PROSITE" id="PS50240">
    <property type="entry name" value="TRYPSIN_DOM"/>
    <property type="match status" value="1"/>
</dbReference>
<dbReference type="OrthoDB" id="5565075at2759"/>